<feature type="domain" description="Agd3 C-terminal" evidence="3">
    <location>
        <begin position="626"/>
        <end position="685"/>
    </location>
</feature>
<dbReference type="AlphaFoldDB" id="A0A1Y1UU31"/>
<comment type="caution">
    <text evidence="4">The sequence shown here is derived from an EMBL/GenBank/DDBJ whole genome shotgun (WGS) entry which is preliminary data.</text>
</comment>
<reference evidence="4 5" key="1">
    <citation type="submission" date="2016-08" db="EMBL/GenBank/DDBJ databases">
        <title>Genomes of anaerobic fungi encode conserved fungal cellulosomes for biomass hydrolysis.</title>
        <authorList>
            <consortium name="DOE Joint Genome Institute"/>
            <person name="Haitjema C.H."/>
            <person name="Gilmore S.P."/>
            <person name="Henske J.K."/>
            <person name="Solomon K.V."/>
            <person name="De Groot R."/>
            <person name="Kuo A."/>
            <person name="Mondo S.J."/>
            <person name="Salamov A.A."/>
            <person name="Labutti K."/>
            <person name="Zhao Z."/>
            <person name="Chiniquy J."/>
            <person name="Barry K."/>
            <person name="Brewer H.M."/>
            <person name="Purvine S.O."/>
            <person name="Wright A.T."/>
            <person name="Boxma B."/>
            <person name="Van Alen T."/>
            <person name="Hackstein J.H."/>
            <person name="Baker S.E."/>
            <person name="Grigoriev I.V."/>
            <person name="O'Malley M.A."/>
        </authorList>
    </citation>
    <scope>NUCLEOTIDE SEQUENCE [LARGE SCALE GENOMIC DNA]</scope>
    <source>
        <strain evidence="5">finn</strain>
    </source>
</reference>
<dbReference type="PANTHER" id="PTHR31002">
    <property type="entry name" value="SERIPAUPERIN"/>
    <property type="match status" value="1"/>
</dbReference>
<keyword evidence="5" id="KW-1185">Reference proteome</keyword>
<dbReference type="GO" id="GO:0031505">
    <property type="term" value="P:fungal-type cell wall organization"/>
    <property type="evidence" value="ECO:0007669"/>
    <property type="project" value="TreeGrafter"/>
</dbReference>
<dbReference type="PANTHER" id="PTHR31002:SF34">
    <property type="entry name" value="CELL WALL PROTEIN CWP1-RELATED"/>
    <property type="match status" value="1"/>
</dbReference>
<dbReference type="EMBL" id="MCFH01000085">
    <property type="protein sequence ID" value="ORX41522.1"/>
    <property type="molecule type" value="Genomic_DNA"/>
</dbReference>
<organism evidence="4 5">
    <name type="scientific">Piromyces finnis</name>
    <dbReference type="NCBI Taxonomy" id="1754191"/>
    <lineage>
        <taxon>Eukaryota</taxon>
        <taxon>Fungi</taxon>
        <taxon>Fungi incertae sedis</taxon>
        <taxon>Chytridiomycota</taxon>
        <taxon>Chytridiomycota incertae sedis</taxon>
        <taxon>Neocallimastigomycetes</taxon>
        <taxon>Neocallimastigales</taxon>
        <taxon>Neocallimastigaceae</taxon>
        <taxon>Piromyces</taxon>
    </lineage>
</organism>
<sequence length="685" mass="79395">MKSITNSLRSYDIDYQEWDVTKLNENEKLTPKLYDDGKRPIYFMIIIDGSLEIYNPDNNVWESVLSLDQWKELDDYEMASHARRVIVNNFTKPKIEGQYIYYDEKQMITQDVVSASNNYALKIFNDARIKRSAPLTSEGLVHSGLEYSKDKGIIPILYFKPTKSVIKKTLAAAIINQEDGREIFSFFIQFTEDSLTSTMLNHLWIIWASRSLIPGHRRVFFNPQIENVFLSSRIVDETMEDRGVTVDNFENALSKKYRSSVHDFEKIIEFVKNLNKNGDMTVGSKLQIELAFNGDGIHQYLDSIDTPSHDIHARSTEGKLVAIVGNKILNASSKSQKTEKEILLEEISKYWNTRHETLSEDELFNFFNDINIRKEFNWVSNTFSNDVFVNTTQKEVRDEVLNNLEVAMHLGLLSKDLSNSENWWSKGSIGTKGSLGFTDQTVVNTFKDFNIHYGLGNRHREDIVNHDNDYLPFISPFNNFYVIPRDKRLALRWSSSPLQTIWLYKKFYKEDYFSETTNTKKSLDEKELNQQNLSDWFKILDIESEDAVQSLLSLKHDPFVFNQANIRINDSKTNDNNSIMAQWLQATIQKYNAYVHWPMISSKSDDLAKYYVDRALRKDCGIEYSYSHNETHILSIQVVSRQACRVPITVAEGVKKNLEDNAFTYEKIGNDPLTVWIDLPGDSVT</sequence>
<accession>A0A1Y1UU31</accession>
<dbReference type="InterPro" id="IPR056826">
    <property type="entry name" value="Agd3_CE"/>
</dbReference>
<evidence type="ECO:0000259" key="1">
    <source>
        <dbReference type="Pfam" id="PF25115"/>
    </source>
</evidence>
<dbReference type="InterPro" id="IPR050788">
    <property type="entry name" value="Yeast_SRP1/TIP1_CWP"/>
</dbReference>
<gene>
    <name evidence="4" type="ORF">BCR36DRAFT_311036</name>
</gene>
<dbReference type="GO" id="GO:0005199">
    <property type="term" value="F:structural constituent of cell wall"/>
    <property type="evidence" value="ECO:0007669"/>
    <property type="project" value="TreeGrafter"/>
</dbReference>
<dbReference type="Pfam" id="PF25116">
    <property type="entry name" value="CBM87_Agd3"/>
    <property type="match status" value="1"/>
</dbReference>
<dbReference type="OrthoDB" id="2141053at2759"/>
<dbReference type="GO" id="GO:0009277">
    <property type="term" value="C:fungal-type cell wall"/>
    <property type="evidence" value="ECO:0007669"/>
    <property type="project" value="TreeGrafter"/>
</dbReference>
<dbReference type="Pfam" id="PF25115">
    <property type="entry name" value="Agd3_CE"/>
    <property type="match status" value="1"/>
</dbReference>
<evidence type="ECO:0000259" key="3">
    <source>
        <dbReference type="Pfam" id="PF25117"/>
    </source>
</evidence>
<dbReference type="STRING" id="1754191.A0A1Y1UU31"/>
<dbReference type="Pfam" id="PF25117">
    <property type="entry name" value="Agd3_C"/>
    <property type="match status" value="1"/>
</dbReference>
<feature type="domain" description="Agd3 CBM87" evidence="2">
    <location>
        <begin position="2"/>
        <end position="207"/>
    </location>
</feature>
<protein>
    <submittedName>
        <fullName evidence="4">Uncharacterized protein</fullName>
    </submittedName>
</protein>
<feature type="non-terminal residue" evidence="4">
    <location>
        <position position="685"/>
    </location>
</feature>
<evidence type="ECO:0000259" key="2">
    <source>
        <dbReference type="Pfam" id="PF25116"/>
    </source>
</evidence>
<reference evidence="4 5" key="2">
    <citation type="submission" date="2016-08" db="EMBL/GenBank/DDBJ databases">
        <title>Pervasive Adenine N6-methylation of Active Genes in Fungi.</title>
        <authorList>
            <consortium name="DOE Joint Genome Institute"/>
            <person name="Mondo S.J."/>
            <person name="Dannebaum R.O."/>
            <person name="Kuo R.C."/>
            <person name="Labutti K."/>
            <person name="Haridas S."/>
            <person name="Kuo A."/>
            <person name="Salamov A."/>
            <person name="Ahrendt S.R."/>
            <person name="Lipzen A."/>
            <person name="Sullivan W."/>
            <person name="Andreopoulos W.B."/>
            <person name="Clum A."/>
            <person name="Lindquist E."/>
            <person name="Daum C."/>
            <person name="Ramamoorthy G.K."/>
            <person name="Gryganskyi A."/>
            <person name="Culley D."/>
            <person name="Magnuson J.K."/>
            <person name="James T.Y."/>
            <person name="O'Malley M.A."/>
            <person name="Stajich J.E."/>
            <person name="Spatafora J.W."/>
            <person name="Visel A."/>
            <person name="Grigoriev I.V."/>
        </authorList>
    </citation>
    <scope>NUCLEOTIDE SEQUENCE [LARGE SCALE GENOMIC DNA]</scope>
    <source>
        <strain evidence="5">finn</strain>
    </source>
</reference>
<feature type="domain" description="Agd3 deacetylase" evidence="1">
    <location>
        <begin position="241"/>
        <end position="623"/>
    </location>
</feature>
<dbReference type="Proteomes" id="UP000193719">
    <property type="component" value="Unassembled WGS sequence"/>
</dbReference>
<dbReference type="GO" id="GO:0000324">
    <property type="term" value="C:fungal-type vacuole"/>
    <property type="evidence" value="ECO:0007669"/>
    <property type="project" value="TreeGrafter"/>
</dbReference>
<evidence type="ECO:0000313" key="4">
    <source>
        <dbReference type="EMBL" id="ORX41522.1"/>
    </source>
</evidence>
<dbReference type="InterPro" id="IPR056825">
    <property type="entry name" value="Agd3_C"/>
</dbReference>
<name>A0A1Y1UU31_9FUNG</name>
<evidence type="ECO:0000313" key="5">
    <source>
        <dbReference type="Proteomes" id="UP000193719"/>
    </source>
</evidence>
<proteinExistence type="predicted"/>
<dbReference type="InterPro" id="IPR056827">
    <property type="entry name" value="CBM87_Agd3"/>
</dbReference>